<organism evidence="2 3">
    <name type="scientific">Roseovarius gahaiensis</name>
    <dbReference type="NCBI Taxonomy" id="2716691"/>
    <lineage>
        <taxon>Bacteria</taxon>
        <taxon>Pseudomonadati</taxon>
        <taxon>Pseudomonadota</taxon>
        <taxon>Alphaproteobacteria</taxon>
        <taxon>Rhodobacterales</taxon>
        <taxon>Roseobacteraceae</taxon>
        <taxon>Roseovarius</taxon>
    </lineage>
</organism>
<dbReference type="EMBL" id="JAAORB010000047">
    <property type="protein sequence ID" value="NHQ75774.1"/>
    <property type="molecule type" value="Genomic_DNA"/>
</dbReference>
<keyword evidence="1" id="KW-0732">Signal</keyword>
<reference evidence="2" key="1">
    <citation type="submission" date="2020-03" db="EMBL/GenBank/DDBJ databases">
        <title>Roseovarius gahaiensis sp. nov., isolated from Gahai Saline Lake, China.</title>
        <authorList>
            <person name="Sun X."/>
        </authorList>
    </citation>
    <scope>NUCLEOTIDE SEQUENCE</scope>
    <source>
        <strain evidence="2">GH877</strain>
    </source>
</reference>
<comment type="caution">
    <text evidence="2">The sequence shown here is derived from an EMBL/GenBank/DDBJ whole genome shotgun (WGS) entry which is preliminary data.</text>
</comment>
<gene>
    <name evidence="2" type="ORF">HAT86_15080</name>
</gene>
<dbReference type="Proteomes" id="UP000639775">
    <property type="component" value="Unassembled WGS sequence"/>
</dbReference>
<name>A0A967BEJ3_9RHOB</name>
<evidence type="ECO:0000313" key="3">
    <source>
        <dbReference type="Proteomes" id="UP000639775"/>
    </source>
</evidence>
<proteinExistence type="predicted"/>
<accession>A0A967BEJ3</accession>
<dbReference type="RefSeq" id="WP_167199712.1">
    <property type="nucleotide sequence ID" value="NZ_JAAORB010000047.1"/>
</dbReference>
<evidence type="ECO:0008006" key="4">
    <source>
        <dbReference type="Google" id="ProtNLM"/>
    </source>
</evidence>
<sequence length="88" mass="8431">MTDCDMVRGKIRIRTTRAALLGLVMISAVGLSACENAGRTAAVGAATGAAGSATAAAIRGDDVLENAAVGAATGAAAGLAGSFVASFF</sequence>
<evidence type="ECO:0000256" key="1">
    <source>
        <dbReference type="SAM" id="SignalP"/>
    </source>
</evidence>
<keyword evidence="3" id="KW-1185">Reference proteome</keyword>
<feature type="signal peptide" evidence="1">
    <location>
        <begin position="1"/>
        <end position="33"/>
    </location>
</feature>
<dbReference type="AlphaFoldDB" id="A0A967BEJ3"/>
<feature type="chain" id="PRO_5037547190" description="YMGG-like Gly-zipper" evidence="1">
    <location>
        <begin position="34"/>
        <end position="88"/>
    </location>
</feature>
<protein>
    <recommendedName>
        <fullName evidence="4">YMGG-like Gly-zipper</fullName>
    </recommendedName>
</protein>
<evidence type="ECO:0000313" key="2">
    <source>
        <dbReference type="EMBL" id="NHQ75774.1"/>
    </source>
</evidence>